<protein>
    <submittedName>
        <fullName evidence="2">Uncharacterized protein</fullName>
    </submittedName>
</protein>
<feature type="compositionally biased region" description="Basic and acidic residues" evidence="1">
    <location>
        <begin position="63"/>
        <end position="76"/>
    </location>
</feature>
<name>A0A8E2EQM0_9PEZI</name>
<feature type="compositionally biased region" description="Basic and acidic residues" evidence="1">
    <location>
        <begin position="25"/>
        <end position="43"/>
    </location>
</feature>
<accession>A0A8E2EQM0</accession>
<evidence type="ECO:0000313" key="3">
    <source>
        <dbReference type="Proteomes" id="UP000250140"/>
    </source>
</evidence>
<organism evidence="2 3">
    <name type="scientific">Glonium stellatum</name>
    <dbReference type="NCBI Taxonomy" id="574774"/>
    <lineage>
        <taxon>Eukaryota</taxon>
        <taxon>Fungi</taxon>
        <taxon>Dikarya</taxon>
        <taxon>Ascomycota</taxon>
        <taxon>Pezizomycotina</taxon>
        <taxon>Dothideomycetes</taxon>
        <taxon>Pleosporomycetidae</taxon>
        <taxon>Gloniales</taxon>
        <taxon>Gloniaceae</taxon>
        <taxon>Glonium</taxon>
    </lineage>
</organism>
<sequence length="209" mass="23656">MSSKAKKDSQFPNPEPEHMPSPIQRGKEVNFHENDSNQKKDTQEYPDLYPAKYHHMKDYIRIDADSPPSAEDHSEAKTGSPEPPTESYVEAKAGLPQPKLLTIGIKILSPIHSTIIYAPMIAPSERIVTISCAKITGSVLEYLVSWFPSFCTRQQWDSGIRPRDVATTTTFGTMALICWHPIWKLAQHLPLDALISYYNQNSKEFPHHV</sequence>
<dbReference type="EMBL" id="KV750822">
    <property type="protein sequence ID" value="OCL03055.1"/>
    <property type="molecule type" value="Genomic_DNA"/>
</dbReference>
<reference evidence="2 3" key="1">
    <citation type="journal article" date="2016" name="Nat. Commun.">
        <title>Ectomycorrhizal ecology is imprinted in the genome of the dominant symbiotic fungus Cenococcum geophilum.</title>
        <authorList>
            <consortium name="DOE Joint Genome Institute"/>
            <person name="Peter M."/>
            <person name="Kohler A."/>
            <person name="Ohm R.A."/>
            <person name="Kuo A."/>
            <person name="Krutzmann J."/>
            <person name="Morin E."/>
            <person name="Arend M."/>
            <person name="Barry K.W."/>
            <person name="Binder M."/>
            <person name="Choi C."/>
            <person name="Clum A."/>
            <person name="Copeland A."/>
            <person name="Grisel N."/>
            <person name="Haridas S."/>
            <person name="Kipfer T."/>
            <person name="LaButti K."/>
            <person name="Lindquist E."/>
            <person name="Lipzen A."/>
            <person name="Maire R."/>
            <person name="Meier B."/>
            <person name="Mihaltcheva S."/>
            <person name="Molinier V."/>
            <person name="Murat C."/>
            <person name="Poggeler S."/>
            <person name="Quandt C.A."/>
            <person name="Sperisen C."/>
            <person name="Tritt A."/>
            <person name="Tisserant E."/>
            <person name="Crous P.W."/>
            <person name="Henrissat B."/>
            <person name="Nehls U."/>
            <person name="Egli S."/>
            <person name="Spatafora J.W."/>
            <person name="Grigoriev I.V."/>
            <person name="Martin F.M."/>
        </authorList>
    </citation>
    <scope>NUCLEOTIDE SEQUENCE [LARGE SCALE GENOMIC DNA]</scope>
    <source>
        <strain evidence="2 3">CBS 207.34</strain>
    </source>
</reference>
<dbReference type="AlphaFoldDB" id="A0A8E2EQM0"/>
<feature type="region of interest" description="Disordered" evidence="1">
    <location>
        <begin position="63"/>
        <end position="88"/>
    </location>
</feature>
<evidence type="ECO:0000313" key="2">
    <source>
        <dbReference type="EMBL" id="OCL03055.1"/>
    </source>
</evidence>
<keyword evidence="3" id="KW-1185">Reference proteome</keyword>
<proteinExistence type="predicted"/>
<feature type="region of interest" description="Disordered" evidence="1">
    <location>
        <begin position="1"/>
        <end position="48"/>
    </location>
</feature>
<evidence type="ECO:0000256" key="1">
    <source>
        <dbReference type="SAM" id="MobiDB-lite"/>
    </source>
</evidence>
<dbReference type="Proteomes" id="UP000250140">
    <property type="component" value="Unassembled WGS sequence"/>
</dbReference>
<gene>
    <name evidence="2" type="ORF">AOQ84DRAFT_368701</name>
</gene>